<comment type="caution">
    <text evidence="2">The sequence shown here is derived from an EMBL/GenBank/DDBJ whole genome shotgun (WGS) entry which is preliminary data.</text>
</comment>
<feature type="non-terminal residue" evidence="2">
    <location>
        <position position="84"/>
    </location>
</feature>
<accession>A0ABS1A488</accession>
<evidence type="ECO:0008006" key="4">
    <source>
        <dbReference type="Google" id="ProtNLM"/>
    </source>
</evidence>
<evidence type="ECO:0000313" key="3">
    <source>
        <dbReference type="Proteomes" id="UP001318920"/>
    </source>
</evidence>
<organism evidence="2 3">
    <name type="scientific">Citrobacter cronae</name>
    <dbReference type="NCBI Taxonomy" id="1748967"/>
    <lineage>
        <taxon>Bacteria</taxon>
        <taxon>Pseudomonadati</taxon>
        <taxon>Pseudomonadota</taxon>
        <taxon>Gammaproteobacteria</taxon>
        <taxon>Enterobacterales</taxon>
        <taxon>Enterobacteriaceae</taxon>
        <taxon>Citrobacter</taxon>
        <taxon>Citrobacter freundii complex</taxon>
    </lineage>
</organism>
<evidence type="ECO:0000256" key="1">
    <source>
        <dbReference type="SAM" id="Phobius"/>
    </source>
</evidence>
<evidence type="ECO:0000313" key="2">
    <source>
        <dbReference type="EMBL" id="MBJ8390630.1"/>
    </source>
</evidence>
<keyword evidence="1" id="KW-1133">Transmembrane helix</keyword>
<keyword evidence="1" id="KW-0472">Membrane</keyword>
<proteinExistence type="predicted"/>
<dbReference type="Proteomes" id="UP001318920">
    <property type="component" value="Unassembled WGS sequence"/>
</dbReference>
<dbReference type="InterPro" id="IPR046516">
    <property type="entry name" value="DUF6694"/>
</dbReference>
<gene>
    <name evidence="2" type="ORF">I6M80_10245</name>
</gene>
<dbReference type="EMBL" id="JADWNA010000006">
    <property type="protein sequence ID" value="MBJ8390630.1"/>
    <property type="molecule type" value="Genomic_DNA"/>
</dbReference>
<keyword evidence="3" id="KW-1185">Reference proteome</keyword>
<sequence length="84" mass="9186">MATGLPYQLILLGLVLFFMIGNRDMKKLTGVIALALLLTACDKPKIDASSDQSMKESIQKVRESLPADKKAQFDDAVKVVAFSQ</sequence>
<feature type="transmembrane region" description="Helical" evidence="1">
    <location>
        <begin position="6"/>
        <end position="22"/>
    </location>
</feature>
<dbReference type="Pfam" id="PF20404">
    <property type="entry name" value="DUF6694"/>
    <property type="match status" value="1"/>
</dbReference>
<protein>
    <recommendedName>
        <fullName evidence="4">Lipoprotein</fullName>
    </recommendedName>
</protein>
<name>A0ABS1A488_9ENTR</name>
<keyword evidence="1" id="KW-0812">Transmembrane</keyword>
<reference evidence="2 3" key="1">
    <citation type="submission" date="2020-11" db="EMBL/GenBank/DDBJ databases">
        <title>Enhanced detection system for hospital associated transmission using whole genome sequencing surveillance.</title>
        <authorList>
            <person name="Harrison L.H."/>
            <person name="Van Tyne D."/>
            <person name="Marsh J.W."/>
            <person name="Griffith M.P."/>
            <person name="Snyder D.J."/>
            <person name="Cooper V.S."/>
            <person name="Mustapha M."/>
        </authorList>
    </citation>
    <scope>NUCLEOTIDE SEQUENCE [LARGE SCALE GENOMIC DNA]</scope>
    <source>
        <strain evidence="2 3">CB00171</strain>
    </source>
</reference>